<keyword evidence="2" id="KW-1185">Reference proteome</keyword>
<evidence type="ECO:0000313" key="2">
    <source>
        <dbReference type="Proteomes" id="UP000005408"/>
    </source>
</evidence>
<evidence type="ECO:0000313" key="1">
    <source>
        <dbReference type="EnsemblMetazoa" id="G16133.7:cds"/>
    </source>
</evidence>
<accession>A0A8W8IXQ3</accession>
<sequence length="179" mass="20781">MVLTIADGKDVFITRSNSPICPPLAVCGNVFEFDRMMDDGSVEPERRHITNCFCNNSRVCPFNRENMIYQSRTQQEVLCEPVRDLPRCRPGMVARRMYVDSMDFNDKSYYAIRCICPLNLVPSSRPRRNTRNEEWTNAKKDGLDVIFRSRRRKECDHSSNIASFKTLLATDFHLSPYIA</sequence>
<dbReference type="AlphaFoldDB" id="A0A8W8IXQ3"/>
<organism evidence="1 2">
    <name type="scientific">Magallana gigas</name>
    <name type="common">Pacific oyster</name>
    <name type="synonym">Crassostrea gigas</name>
    <dbReference type="NCBI Taxonomy" id="29159"/>
    <lineage>
        <taxon>Eukaryota</taxon>
        <taxon>Metazoa</taxon>
        <taxon>Spiralia</taxon>
        <taxon>Lophotrochozoa</taxon>
        <taxon>Mollusca</taxon>
        <taxon>Bivalvia</taxon>
        <taxon>Autobranchia</taxon>
        <taxon>Pteriomorphia</taxon>
        <taxon>Ostreida</taxon>
        <taxon>Ostreoidea</taxon>
        <taxon>Ostreidae</taxon>
        <taxon>Magallana</taxon>
    </lineage>
</organism>
<dbReference type="EnsemblMetazoa" id="G16133.7">
    <property type="protein sequence ID" value="G16133.7:cds"/>
    <property type="gene ID" value="G16133"/>
</dbReference>
<protein>
    <submittedName>
        <fullName evidence="1">Uncharacterized protein</fullName>
    </submittedName>
</protein>
<dbReference type="Proteomes" id="UP000005408">
    <property type="component" value="Unassembled WGS sequence"/>
</dbReference>
<proteinExistence type="predicted"/>
<reference evidence="1" key="1">
    <citation type="submission" date="2022-08" db="UniProtKB">
        <authorList>
            <consortium name="EnsemblMetazoa"/>
        </authorList>
    </citation>
    <scope>IDENTIFICATION</scope>
    <source>
        <strain evidence="1">05x7-T-G4-1.051#20</strain>
    </source>
</reference>
<name>A0A8W8IXQ3_MAGGI</name>